<accession>A0A9P7NDM1</accession>
<feature type="compositionally biased region" description="Polar residues" evidence="1">
    <location>
        <begin position="1315"/>
        <end position="1342"/>
    </location>
</feature>
<evidence type="ECO:0000313" key="3">
    <source>
        <dbReference type="Proteomes" id="UP000748025"/>
    </source>
</evidence>
<feature type="compositionally biased region" description="Pro residues" evidence="1">
    <location>
        <begin position="963"/>
        <end position="972"/>
    </location>
</feature>
<feature type="compositionally biased region" description="Basic and acidic residues" evidence="1">
    <location>
        <begin position="920"/>
        <end position="936"/>
    </location>
</feature>
<evidence type="ECO:0008006" key="4">
    <source>
        <dbReference type="Google" id="ProtNLM"/>
    </source>
</evidence>
<feature type="compositionally biased region" description="Polar residues" evidence="1">
    <location>
        <begin position="1457"/>
        <end position="1470"/>
    </location>
</feature>
<feature type="compositionally biased region" description="Low complexity" evidence="1">
    <location>
        <begin position="1047"/>
        <end position="1086"/>
    </location>
</feature>
<feature type="region of interest" description="Disordered" evidence="1">
    <location>
        <begin position="337"/>
        <end position="678"/>
    </location>
</feature>
<name>A0A9P7NDM1_9HYPO</name>
<sequence>MAGLPPKWEWDYDGRRWFYKYTPTGHVQYHFPSEGDEFPQFVQAGEPAPKLAPEERLESQQQLKRQTMTGGSNDGASVFKKAAPLGMSATARPVSAVWEGDDDDDDAAEEPDEGVFQPENFMFLGPGTYADVSPLNEDEEEAAKRAVAGGMAGKVEKGESPVEKGRTIPTMGMETRIEACPAPSTFGTDASKADPEEAVLKSDGLATNKDNSPAIESLPVGADVDTSPPTVEEGQYSEAVHVLDSREMLLEIPEDATASHRFDPVGIVAEMPTGETGLAHIERYPDPVEIADNSILAPIETMQRTMTAAGFAELPEKSSSAGAAGDGGEKSFCIVKTPTETKTSSTGRARAATEATTLPTLDTEQGAHDATAQKQLPEARQSRLQPSRPRTGSEPSSRRASRREEAHSTAGQQLGGTPPGTSFQTHGPFQSSYQAYMPGQTNTPPVAVSEKYNNNSRRQSMPLQREASLMLKPGRGSGSVDLSTVPKALSPPYEPLKMVQTMGGQSEGVQRRGKDKKEDWGAGLARVPSVLKPGRSRGDSAHEVAPVQQVQKEQQQSQQKQQQKQHQGGQETQTSESAAQQDPSHTRAMYKVPFVLGPAQEASAKQPGLLITGRQTLRSTAQSGQARYDGSPTTEVSAPSGTAQSQTNSSSRQIENAAGPRRQQTVLGTIHHDPIRPAIARPNRSAEFISGSRVQNHHHQQQQQQQQNQDHHQSQQAASASHLRGPLLKTIQDVAADQHRPLAKAASATQLASHAAASPPQQNEQKPPPAASSIFDVPPLRHVHNAAAGQPIKPQSPPSDHYQSAMSRPQPDPLGLIRPDLRRVSAFSPEDSPIRPRTDSQVSSMSQSPADSSRRRSSNALDSSFTPSPPTDSASALGLNHQSAATVDRMSADAPTQSPPVPAKIREHAEGSFFPAQKSPDGRSCKDKPRPEEHPHRQQYQPPAVDFPQSPLQPSQQEQLRPGIPPKVPLPYPSQQQSQPSSESDYPGEHRVKSPRCHSAPAAPANHGNNVTASSSGSGHLLGSIDEREGQGQTSRPGSTPHATRPSSVVSSLRQSISDTPSSPQPQSLTPSQGAGSGRQSSGQPPMAQPTIRKSSFDQNPPDAMSTGQMPSQICPEPLPVGFFPGHPSGQWSPAASQGYPLQGFQGRKDKEKKWTKWFKGSSRKSNAPLQAQMLPPQPGPIPRPIPGTEPHAWTGGPFSPAHIQQPGQQGPTGTGPRGQRQRPSSMSDSASIPTSGDPDDRSRYVHGRPLSPRQAPELLQQNLDPGLGSRIASALPPWRQVLQGQAFQRQDEQRREKIPQMLSEPVSKGHQLCPDQNVSFRQSHSSGNQSGSRQISHAQNTSQSSRAAQRPSRPPPRPLSGQTPPGQAYYGQAHPLSLPLNSPQQGYTKTTQSGFRPQSQSSSVVRGASLQKTPLSQQTQSRSEQLDHMPASLLVDPRGSRSANMQPTERRANQHVAASNTWAQESTMDYSGGDWGGQANWSRG</sequence>
<feature type="compositionally biased region" description="Low complexity" evidence="1">
    <location>
        <begin position="743"/>
        <end position="758"/>
    </location>
</feature>
<feature type="compositionally biased region" description="Low complexity" evidence="1">
    <location>
        <begin position="862"/>
        <end position="876"/>
    </location>
</feature>
<protein>
    <recommendedName>
        <fullName evidence="4">WW domain-containing protein</fullName>
    </recommendedName>
</protein>
<evidence type="ECO:0000313" key="2">
    <source>
        <dbReference type="EMBL" id="KAG6011788.1"/>
    </source>
</evidence>
<gene>
    <name evidence="2" type="ORF">E4U43_008126</name>
</gene>
<feature type="compositionally biased region" description="Polar residues" evidence="1">
    <location>
        <begin position="451"/>
        <end position="462"/>
    </location>
</feature>
<feature type="region of interest" description="Disordered" evidence="1">
    <location>
        <begin position="788"/>
        <end position="1485"/>
    </location>
</feature>
<keyword evidence="3" id="KW-1185">Reference proteome</keyword>
<feature type="compositionally biased region" description="Polar residues" evidence="1">
    <location>
        <begin position="613"/>
        <end position="654"/>
    </location>
</feature>
<organism evidence="2 3">
    <name type="scientific">Claviceps pusilla</name>
    <dbReference type="NCBI Taxonomy" id="123648"/>
    <lineage>
        <taxon>Eukaryota</taxon>
        <taxon>Fungi</taxon>
        <taxon>Dikarya</taxon>
        <taxon>Ascomycota</taxon>
        <taxon>Pezizomycotina</taxon>
        <taxon>Sordariomycetes</taxon>
        <taxon>Hypocreomycetidae</taxon>
        <taxon>Hypocreales</taxon>
        <taxon>Clavicipitaceae</taxon>
        <taxon>Claviceps</taxon>
    </lineage>
</organism>
<feature type="compositionally biased region" description="Low complexity" evidence="1">
    <location>
        <begin position="948"/>
        <end position="962"/>
    </location>
</feature>
<feature type="region of interest" description="Disordered" evidence="1">
    <location>
        <begin position="692"/>
        <end position="721"/>
    </location>
</feature>
<feature type="compositionally biased region" description="Low complexity" evidence="1">
    <location>
        <begin position="547"/>
        <end position="574"/>
    </location>
</feature>
<feature type="compositionally biased region" description="Low complexity" evidence="1">
    <location>
        <begin position="1014"/>
        <end position="1024"/>
    </location>
</feature>
<feature type="compositionally biased region" description="Polar residues" evidence="1">
    <location>
        <begin position="1225"/>
        <end position="1235"/>
    </location>
</feature>
<feature type="compositionally biased region" description="Polar residues" evidence="1">
    <location>
        <begin position="59"/>
        <end position="75"/>
    </location>
</feature>
<proteinExistence type="predicted"/>
<feature type="region of interest" description="Disordered" evidence="1">
    <location>
        <begin position="740"/>
        <end position="776"/>
    </location>
</feature>
<reference evidence="2" key="1">
    <citation type="journal article" date="2020" name="bioRxiv">
        <title>Whole genome comparisons of ergot fungi reveals the divergence and evolution of species within the genus Claviceps are the result of varying mechanisms driving genome evolution and host range expansion.</title>
        <authorList>
            <person name="Wyka S.A."/>
            <person name="Mondo S.J."/>
            <person name="Liu M."/>
            <person name="Dettman J."/>
            <person name="Nalam V."/>
            <person name="Broders K.D."/>
        </authorList>
    </citation>
    <scope>NUCLEOTIDE SEQUENCE</scope>
    <source>
        <strain evidence="2">CCC 602</strain>
    </source>
</reference>
<feature type="compositionally biased region" description="Acidic residues" evidence="1">
    <location>
        <begin position="99"/>
        <end position="113"/>
    </location>
</feature>
<feature type="region of interest" description="Disordered" evidence="1">
    <location>
        <begin position="205"/>
        <end position="234"/>
    </location>
</feature>
<feature type="compositionally biased region" description="Basic and acidic residues" evidence="1">
    <location>
        <begin position="509"/>
        <end position="520"/>
    </location>
</feature>
<feature type="compositionally biased region" description="Low complexity" evidence="1">
    <location>
        <begin position="341"/>
        <end position="364"/>
    </location>
</feature>
<evidence type="ECO:0000256" key="1">
    <source>
        <dbReference type="SAM" id="MobiDB-lite"/>
    </source>
</evidence>
<feature type="compositionally biased region" description="Polar residues" evidence="1">
    <location>
        <begin position="419"/>
        <end position="444"/>
    </location>
</feature>
<feature type="region of interest" description="Disordered" evidence="1">
    <location>
        <begin position="46"/>
        <end position="75"/>
    </location>
</feature>
<feature type="compositionally biased region" description="Polar residues" evidence="1">
    <location>
        <begin position="1380"/>
        <end position="1424"/>
    </location>
</feature>
<feature type="compositionally biased region" description="Polar residues" evidence="1">
    <location>
        <begin position="1031"/>
        <end position="1046"/>
    </location>
</feature>
<feature type="compositionally biased region" description="Low complexity" evidence="1">
    <location>
        <begin position="973"/>
        <end position="982"/>
    </location>
</feature>
<comment type="caution">
    <text evidence="2">The sequence shown here is derived from an EMBL/GenBank/DDBJ whole genome shotgun (WGS) entry which is preliminary data.</text>
</comment>
<feature type="region of interest" description="Disordered" evidence="1">
    <location>
        <begin position="97"/>
        <end position="120"/>
    </location>
</feature>
<dbReference type="EMBL" id="SRPW01000827">
    <property type="protein sequence ID" value="KAG6011788.1"/>
    <property type="molecule type" value="Genomic_DNA"/>
</dbReference>
<dbReference type="Proteomes" id="UP000748025">
    <property type="component" value="Unassembled WGS sequence"/>
</dbReference>
<feature type="compositionally biased region" description="Low complexity" evidence="1">
    <location>
        <begin position="1343"/>
        <end position="1352"/>
    </location>
</feature>
<feature type="compositionally biased region" description="Basic and acidic residues" evidence="1">
    <location>
        <begin position="1290"/>
        <end position="1299"/>
    </location>
</feature>
<feature type="compositionally biased region" description="Low complexity" evidence="1">
    <location>
        <begin position="701"/>
        <end position="721"/>
    </location>
</feature>
<feature type="compositionally biased region" description="Pro residues" evidence="1">
    <location>
        <begin position="1176"/>
        <end position="1188"/>
    </location>
</feature>
<dbReference type="OrthoDB" id="4940167at2759"/>
<feature type="compositionally biased region" description="Polar residues" evidence="1">
    <location>
        <begin position="839"/>
        <end position="851"/>
    </location>
</feature>